<dbReference type="PANTHER" id="PTHR46172">
    <property type="entry name" value="DNA POLYMERASE EPSILON SUBUNIT 3"/>
    <property type="match status" value="1"/>
</dbReference>
<name>A0A915DSL3_9BILA</name>
<feature type="region of interest" description="Disordered" evidence="4">
    <location>
        <begin position="105"/>
        <end position="155"/>
    </location>
</feature>
<keyword evidence="6" id="KW-1185">Reference proteome</keyword>
<comment type="subcellular location">
    <subcellularLocation>
        <location evidence="1">Nucleus</location>
    </subcellularLocation>
</comment>
<organism evidence="6 7">
    <name type="scientific">Ditylenchus dipsaci</name>
    <dbReference type="NCBI Taxonomy" id="166011"/>
    <lineage>
        <taxon>Eukaryota</taxon>
        <taxon>Metazoa</taxon>
        <taxon>Ecdysozoa</taxon>
        <taxon>Nematoda</taxon>
        <taxon>Chromadorea</taxon>
        <taxon>Rhabditida</taxon>
        <taxon>Tylenchina</taxon>
        <taxon>Tylenchomorpha</taxon>
        <taxon>Sphaerularioidea</taxon>
        <taxon>Anguinidae</taxon>
        <taxon>Anguininae</taxon>
        <taxon>Ditylenchus</taxon>
    </lineage>
</organism>
<evidence type="ECO:0000256" key="3">
    <source>
        <dbReference type="ARBA" id="ARBA00039793"/>
    </source>
</evidence>
<sequence>MDIDNVEDLKLPQAVITRLVKEALPPGVNVSKEARTAIARSAAIFVLHTTTYANEYALAHKRKNVTAEDVFHAIKILECEELEKPLMEAMEAFKVQRLNRLEARRRRSAANATGSGNEDDNTQHEDESDEFEEAAEHNEAGNGEEMGSDNESNHE</sequence>
<dbReference type="InterPro" id="IPR003958">
    <property type="entry name" value="CBFA_NFYB_domain"/>
</dbReference>
<evidence type="ECO:0000256" key="1">
    <source>
        <dbReference type="ARBA" id="ARBA00004123"/>
    </source>
</evidence>
<dbReference type="Gene3D" id="1.10.20.10">
    <property type="entry name" value="Histone, subunit A"/>
    <property type="match status" value="1"/>
</dbReference>
<dbReference type="GO" id="GO:0031507">
    <property type="term" value="P:heterochromatin formation"/>
    <property type="evidence" value="ECO:0007669"/>
    <property type="project" value="TreeGrafter"/>
</dbReference>
<dbReference type="WBParaSite" id="jg22436">
    <property type="protein sequence ID" value="jg22436"/>
    <property type="gene ID" value="jg22436"/>
</dbReference>
<dbReference type="Pfam" id="PF00808">
    <property type="entry name" value="CBFD_NFYB_HMF"/>
    <property type="match status" value="1"/>
</dbReference>
<dbReference type="GO" id="GO:0008623">
    <property type="term" value="C:CHRAC"/>
    <property type="evidence" value="ECO:0007669"/>
    <property type="project" value="TreeGrafter"/>
</dbReference>
<accession>A0A915DSL3</accession>
<dbReference type="InterPro" id="IPR051377">
    <property type="entry name" value="DNA_Pol-Epsilon_Subunit"/>
</dbReference>
<dbReference type="GO" id="GO:0008622">
    <property type="term" value="C:epsilon DNA polymerase complex"/>
    <property type="evidence" value="ECO:0007669"/>
    <property type="project" value="TreeGrafter"/>
</dbReference>
<evidence type="ECO:0000256" key="2">
    <source>
        <dbReference type="ARBA" id="ARBA00023242"/>
    </source>
</evidence>
<dbReference type="SUPFAM" id="SSF47113">
    <property type="entry name" value="Histone-fold"/>
    <property type="match status" value="1"/>
</dbReference>
<proteinExistence type="predicted"/>
<dbReference type="GO" id="GO:0031490">
    <property type="term" value="F:chromatin DNA binding"/>
    <property type="evidence" value="ECO:0007669"/>
    <property type="project" value="TreeGrafter"/>
</dbReference>
<evidence type="ECO:0000256" key="4">
    <source>
        <dbReference type="SAM" id="MobiDB-lite"/>
    </source>
</evidence>
<keyword evidence="2" id="KW-0539">Nucleus</keyword>
<feature type="domain" description="Transcription factor CBF/NF-Y/archaeal histone" evidence="5">
    <location>
        <begin position="10"/>
        <end position="74"/>
    </location>
</feature>
<dbReference type="InterPro" id="IPR009072">
    <property type="entry name" value="Histone-fold"/>
</dbReference>
<dbReference type="GO" id="GO:0006974">
    <property type="term" value="P:DNA damage response"/>
    <property type="evidence" value="ECO:0007669"/>
    <property type="project" value="TreeGrafter"/>
</dbReference>
<protein>
    <recommendedName>
        <fullName evidence="3">DNA polymerase epsilon subunit 3</fullName>
    </recommendedName>
</protein>
<dbReference type="AlphaFoldDB" id="A0A915DSL3"/>
<evidence type="ECO:0000313" key="7">
    <source>
        <dbReference type="WBParaSite" id="jg22436"/>
    </source>
</evidence>
<dbReference type="PANTHER" id="PTHR46172:SF1">
    <property type="entry name" value="DNA POLYMERASE EPSILON SUBUNIT 3"/>
    <property type="match status" value="1"/>
</dbReference>
<dbReference type="Proteomes" id="UP000887574">
    <property type="component" value="Unplaced"/>
</dbReference>
<evidence type="ECO:0000259" key="5">
    <source>
        <dbReference type="Pfam" id="PF00808"/>
    </source>
</evidence>
<dbReference type="GO" id="GO:0006272">
    <property type="term" value="P:leading strand elongation"/>
    <property type="evidence" value="ECO:0007669"/>
    <property type="project" value="TreeGrafter"/>
</dbReference>
<evidence type="ECO:0000313" key="6">
    <source>
        <dbReference type="Proteomes" id="UP000887574"/>
    </source>
</evidence>
<reference evidence="7" key="1">
    <citation type="submission" date="2022-11" db="UniProtKB">
        <authorList>
            <consortium name="WormBaseParasite"/>
        </authorList>
    </citation>
    <scope>IDENTIFICATION</scope>
</reference>
<dbReference type="CDD" id="cd22928">
    <property type="entry name" value="HFD_POLE3_DPB4"/>
    <property type="match status" value="1"/>
</dbReference>
<dbReference type="GO" id="GO:0046982">
    <property type="term" value="F:protein heterodimerization activity"/>
    <property type="evidence" value="ECO:0007669"/>
    <property type="project" value="InterPro"/>
</dbReference>